<dbReference type="Gene3D" id="1.10.274.100">
    <property type="entry name" value="RNA polymerase Rpb1, domain 3"/>
    <property type="match status" value="1"/>
</dbReference>
<proteinExistence type="inferred from homology"/>
<dbReference type="Gene3D" id="1.10.1790.20">
    <property type="match status" value="1"/>
</dbReference>
<feature type="binding site" evidence="9">
    <location>
        <position position="605"/>
    </location>
    <ligand>
        <name>Mg(2+)</name>
        <dbReference type="ChEBI" id="CHEBI:18420"/>
    </ligand>
</feature>
<dbReference type="CDD" id="cd02655">
    <property type="entry name" value="RNAP_beta'_C"/>
    <property type="match status" value="1"/>
</dbReference>
<keyword evidence="9" id="KW-0460">Magnesium</keyword>
<evidence type="ECO:0000256" key="4">
    <source>
        <dbReference type="ARBA" id="ARBA00022679"/>
    </source>
</evidence>
<dbReference type="Pfam" id="PF04983">
    <property type="entry name" value="RNA_pol_Rpb1_3"/>
    <property type="match status" value="1"/>
</dbReference>
<dbReference type="Pfam" id="PF04997">
    <property type="entry name" value="RNA_pol_Rpb1_1"/>
    <property type="match status" value="1"/>
</dbReference>
<feature type="binding site" evidence="9">
    <location>
        <position position="229"/>
    </location>
    <ligand>
        <name>Zn(2+)</name>
        <dbReference type="ChEBI" id="CHEBI:29105"/>
        <label>1</label>
    </ligand>
</feature>
<dbReference type="InterPro" id="IPR007066">
    <property type="entry name" value="RNA_pol_Rpb1_3"/>
</dbReference>
<keyword evidence="3 9" id="KW-0240">DNA-directed RNA polymerase</keyword>
<dbReference type="NCBIfam" id="TIGR02386">
    <property type="entry name" value="rpoC_TIGR"/>
    <property type="match status" value="1"/>
</dbReference>
<comment type="catalytic activity">
    <reaction evidence="8 9 10">
        <text>RNA(n) + a ribonucleoside 5'-triphosphate = RNA(n+1) + diphosphate</text>
        <dbReference type="Rhea" id="RHEA:21248"/>
        <dbReference type="Rhea" id="RHEA-COMP:14527"/>
        <dbReference type="Rhea" id="RHEA-COMP:17342"/>
        <dbReference type="ChEBI" id="CHEBI:33019"/>
        <dbReference type="ChEBI" id="CHEBI:61557"/>
        <dbReference type="ChEBI" id="CHEBI:140395"/>
        <dbReference type="EC" id="2.7.7.6"/>
    </reaction>
</comment>
<evidence type="ECO:0000256" key="9">
    <source>
        <dbReference type="HAMAP-Rule" id="MF_01322"/>
    </source>
</evidence>
<dbReference type="Proteomes" id="UP000672038">
    <property type="component" value="Chromosome"/>
</dbReference>
<evidence type="ECO:0000256" key="10">
    <source>
        <dbReference type="RuleBase" id="RU004279"/>
    </source>
</evidence>
<keyword evidence="9" id="KW-0862">Zinc</keyword>
<dbReference type="Gene3D" id="2.40.40.20">
    <property type="match status" value="1"/>
</dbReference>
<dbReference type="Pfam" id="PF00623">
    <property type="entry name" value="RNA_pol_Rpb1_2"/>
    <property type="match status" value="1"/>
</dbReference>
<evidence type="ECO:0000313" key="12">
    <source>
        <dbReference type="EMBL" id="QTX02847.1"/>
    </source>
</evidence>
<dbReference type="GO" id="GO:0000428">
    <property type="term" value="C:DNA-directed RNA polymerase complex"/>
    <property type="evidence" value="ECO:0007669"/>
    <property type="project" value="UniProtKB-KW"/>
</dbReference>
<evidence type="ECO:0000256" key="2">
    <source>
        <dbReference type="ARBA" id="ARBA00006460"/>
    </source>
</evidence>
<feature type="binding site" evidence="9">
    <location>
        <position position="603"/>
    </location>
    <ligand>
        <name>Mg(2+)</name>
        <dbReference type="ChEBI" id="CHEBI:18420"/>
    </ligand>
</feature>
<dbReference type="Gene3D" id="4.10.860.120">
    <property type="entry name" value="RNA polymerase II, clamp domain"/>
    <property type="match status" value="1"/>
</dbReference>
<evidence type="ECO:0000256" key="7">
    <source>
        <dbReference type="ARBA" id="ARBA00023163"/>
    </source>
</evidence>
<evidence type="ECO:0000256" key="5">
    <source>
        <dbReference type="ARBA" id="ARBA00022695"/>
    </source>
</evidence>
<dbReference type="HAMAP" id="MF_01322">
    <property type="entry name" value="RNApol_bact_RpoC"/>
    <property type="match status" value="1"/>
</dbReference>
<dbReference type="Pfam" id="PF04998">
    <property type="entry name" value="RNA_pol_Rpb1_5"/>
    <property type="match status" value="1"/>
</dbReference>
<reference evidence="12" key="1">
    <citation type="submission" date="2020-06" db="EMBL/GenBank/DDBJ databases">
        <title>Complete genome sequence of Candidatus Phytoplasma luffae NCHU2019.</title>
        <authorList>
            <person name="Cho S.-T."/>
            <person name="Tan C.-M."/>
            <person name="Li J.-R."/>
            <person name="Chien Y.-Y."/>
            <person name="Chiu Y.-C."/>
            <person name="Yang J.-Y."/>
            <person name="Kuo C.-H."/>
        </authorList>
    </citation>
    <scope>NUCLEOTIDE SEQUENCE</scope>
    <source>
        <strain evidence="12">NCHU2019</strain>
    </source>
</reference>
<name>A0A975FJ86_LOWBP</name>
<accession>A0A975FJ86</accession>
<evidence type="ECO:0000256" key="1">
    <source>
        <dbReference type="ARBA" id="ARBA00004026"/>
    </source>
</evidence>
<dbReference type="InterPro" id="IPR007080">
    <property type="entry name" value="RNA_pol_Rpb1_1"/>
</dbReference>
<dbReference type="RefSeq" id="WP_210954887.1">
    <property type="nucleotide sequence ID" value="NZ_CP054393.1"/>
</dbReference>
<dbReference type="GO" id="GO:0008270">
    <property type="term" value="F:zinc ion binding"/>
    <property type="evidence" value="ECO:0007669"/>
    <property type="project" value="UniProtKB-UniRule"/>
</dbReference>
<feature type="binding site" evidence="9">
    <location>
        <position position="214"/>
    </location>
    <ligand>
        <name>Zn(2+)</name>
        <dbReference type="ChEBI" id="CHEBI:29105"/>
        <label>1</label>
    </ligand>
</feature>
<dbReference type="EC" id="2.7.7.6" evidence="9"/>
<dbReference type="InterPro" id="IPR044893">
    <property type="entry name" value="RNA_pol_Rpb1_clamp_domain"/>
</dbReference>
<dbReference type="PANTHER" id="PTHR19376:SF54">
    <property type="entry name" value="DNA-DIRECTED RNA POLYMERASE SUBUNIT BETA"/>
    <property type="match status" value="1"/>
</dbReference>
<comment type="cofactor">
    <cofactor evidence="9">
        <name>Zn(2+)</name>
        <dbReference type="ChEBI" id="CHEBI:29105"/>
    </cofactor>
    <text evidence="9">Binds 2 Zn(2+) ions per subunit.</text>
</comment>
<feature type="binding site" evidence="9">
    <location>
        <position position="212"/>
    </location>
    <ligand>
        <name>Zn(2+)</name>
        <dbReference type="ChEBI" id="CHEBI:29105"/>
        <label>1</label>
    </ligand>
</feature>
<feature type="binding site" evidence="9">
    <location>
        <position position="601"/>
    </location>
    <ligand>
        <name>Mg(2+)</name>
        <dbReference type="ChEBI" id="CHEBI:18420"/>
    </ligand>
</feature>
<comment type="subunit">
    <text evidence="9">The RNAP catalytic core consists of 2 alpha, 1 beta, 1 beta' and 1 omega subunit. When a sigma factor is associated with the core the holoenzyme is formed, which can initiate transcription.</text>
</comment>
<comment type="cofactor">
    <cofactor evidence="9">
        <name>Mg(2+)</name>
        <dbReference type="ChEBI" id="CHEBI:18420"/>
    </cofactor>
    <text evidence="9">Binds 1 Mg(2+) ion per subunit.</text>
</comment>
<sequence length="1366" mass="156569">MELEKKIKDLSVSESTLESLKLIEIHCLKDFNSYTLKELKSLLNENTFSEIIPILREYYLPQKLENLNLEPDVISILLNNQINNCFTLLYTDLDILYKLFENENLSFYKAIEDIFILYNKKPKAKNDVYEDVIKEQHNETTKNVSKWFSSQKKYGSREYEHFKIRLASPHEIRQWSYGEIVNYETINYRTTKPEFGGLFCPRIFGPTKDLTCFCVKKKVLKKFQICPRCGVEITEQKVRRERMGHIELAAPIVHTWYLNSSPSRLAVFLGIKTKELSEIVYYASYIFISPGPTKFKKKDIISEMQYGILLEEYGDTFVALTGAEAIKKLLEELNLDAKIAELRKVLKNISKQKRDSIIKRLDILTSFNQSDNKPEWMVIDVLPVLPADLRPIVPLDGGRFATTDINDLYRRILNRNNRLKKQIKQNAPRLIIKNEKRMLQESVDSLFDNVKVNKKNNFNIEKSKTLKSLSEILRGKQGRFRQNLLGKRVDYSGRSVIIVGPELKIHQCGLPRIMAVILFKPFILNKLQEAKGIDKKSATVLYEKMDEYVFNVLEEVVKEHPVLLNRAPTLHRLGIQAFEPKLIDGKAIKLHPLVTPAFNADFDGDQMAVYLPLSIEAQAEARLLMLISNNILDPKNGNPVLFPSQDMVLGNYYLTIEEKRDRILEGFDAEERTKQHQYKHRNEGKIFFDLKEAKLSFYNKEIHLHTRILVKAVNVTSRFMEEQKNKYLVTTLGKLIFNSILPSDFVYIQEPTVFNLEVKTPDIYFISKGQDPTKYLCEANYIEPFKKRFLSMIINRVFNESNITETSQMLDNIKDLGFKYSTIAGITISHSDINVYSKKEELLEVVENKIIEIENFYNRGFLTALEKKNLVIQEWKIVREQIQEGLMKEFNKDNNLFMISDSGARGNTSNFSQLSGMRGLMNSPKGEILEIPVKTSFKEGLTVSEFFISTHGARKVSTDTALKTAESGYLTRRLIDVAQDNIITKEDCGSDKGSYIEAIERDGKIIISLEQRIFSRYTAEDIIHPITKKIIVAKNELLYQKNIEQIIEANIKKVKIRNTLCCNSEFGFCIKCYGLNLTNNKKVEIGEAVGVIAAQSIGEPGTQLTMRTFHTGGVLAVSDITQGLPRIQELFEARKPKGKSIISEYDGIVKEIKNINSSLPRIVISPNFDPKEEIIYDVYSNAEILVQKNMKVKTGQQLTSGSIDLRELLRVTDVETTQKYILEEVQKVYQSQSVSINDKHIEIIVRQMFKQILIIFEGDTSFLPGTETSIKEFKRVNLQMLEQNKKMAVGRPVLLGITRSALKSDSFLSSASFQETTKILIDAAIKGQSDPLYGLKENAIIGGLIPAGTGILESVDFKYPRDKDNK</sequence>
<feature type="binding site" evidence="9">
    <location>
        <position position="1069"/>
    </location>
    <ligand>
        <name>Zn(2+)</name>
        <dbReference type="ChEBI" id="CHEBI:29105"/>
        <label>2</label>
    </ligand>
</feature>
<feature type="binding site" evidence="9">
    <location>
        <position position="988"/>
    </location>
    <ligand>
        <name>Zn(2+)</name>
        <dbReference type="ChEBI" id="CHEBI:29105"/>
        <label>2</label>
    </ligand>
</feature>
<evidence type="ECO:0000256" key="6">
    <source>
        <dbReference type="ARBA" id="ARBA00022723"/>
    </source>
</evidence>
<dbReference type="InterPro" id="IPR007081">
    <property type="entry name" value="RNA_pol_Rpb1_5"/>
</dbReference>
<evidence type="ECO:0000256" key="8">
    <source>
        <dbReference type="ARBA" id="ARBA00048552"/>
    </source>
</evidence>
<dbReference type="GO" id="GO:0003899">
    <property type="term" value="F:DNA-directed RNA polymerase activity"/>
    <property type="evidence" value="ECO:0007669"/>
    <property type="project" value="UniProtKB-UniRule"/>
</dbReference>
<keyword evidence="13" id="KW-1185">Reference proteome</keyword>
<feature type="binding site" evidence="9">
    <location>
        <position position="226"/>
    </location>
    <ligand>
        <name>Zn(2+)</name>
        <dbReference type="ChEBI" id="CHEBI:29105"/>
        <label>1</label>
    </ligand>
</feature>
<dbReference type="CDD" id="cd01609">
    <property type="entry name" value="RNAP_beta'_N"/>
    <property type="match status" value="1"/>
</dbReference>
<dbReference type="SMART" id="SM00663">
    <property type="entry name" value="RPOLA_N"/>
    <property type="match status" value="1"/>
</dbReference>
<organism evidence="12 13">
    <name type="scientific">Loofah witches'-broom phytoplasma</name>
    <dbReference type="NCBI Taxonomy" id="35773"/>
    <lineage>
        <taxon>Bacteria</taxon>
        <taxon>Bacillati</taxon>
        <taxon>Mycoplasmatota</taxon>
        <taxon>Mollicutes</taxon>
        <taxon>Acholeplasmatales</taxon>
        <taxon>Acholeplasmataceae</taxon>
        <taxon>Candidatus Phytoplasma</taxon>
        <taxon>16SrVIII (Loofah witches'-broom group)</taxon>
    </lineage>
</organism>
<dbReference type="InterPro" id="IPR000722">
    <property type="entry name" value="RNA_pol_asu"/>
</dbReference>
<comment type="function">
    <text evidence="1 9 10">DNA-dependent RNA polymerase catalyzes the transcription of DNA into RNA using the four ribonucleoside triphosphates as substrates.</text>
</comment>
<keyword evidence="7 9" id="KW-0804">Transcription</keyword>
<keyword evidence="5 9" id="KW-0548">Nucleotidyltransferase</keyword>
<dbReference type="GO" id="GO:0006351">
    <property type="term" value="P:DNA-templated transcription"/>
    <property type="evidence" value="ECO:0007669"/>
    <property type="project" value="UniProtKB-UniRule"/>
</dbReference>
<dbReference type="InterPro" id="IPR038120">
    <property type="entry name" value="Rpb1_funnel_sf"/>
</dbReference>
<dbReference type="EMBL" id="CP054393">
    <property type="protein sequence ID" value="QTX02847.1"/>
    <property type="molecule type" value="Genomic_DNA"/>
</dbReference>
<dbReference type="GO" id="GO:0000287">
    <property type="term" value="F:magnesium ion binding"/>
    <property type="evidence" value="ECO:0007669"/>
    <property type="project" value="UniProtKB-UniRule"/>
</dbReference>
<dbReference type="InterPro" id="IPR042102">
    <property type="entry name" value="RNA_pol_Rpb1_3_sf"/>
</dbReference>
<comment type="similarity">
    <text evidence="2 9 10">Belongs to the RNA polymerase beta' chain family.</text>
</comment>
<dbReference type="SUPFAM" id="SSF64484">
    <property type="entry name" value="beta and beta-prime subunits of DNA dependent RNA-polymerase"/>
    <property type="match status" value="1"/>
</dbReference>
<evidence type="ECO:0000256" key="3">
    <source>
        <dbReference type="ARBA" id="ARBA00022478"/>
    </source>
</evidence>
<dbReference type="Gene3D" id="1.10.132.30">
    <property type="match status" value="1"/>
</dbReference>
<dbReference type="Gene3D" id="1.10.150.390">
    <property type="match status" value="1"/>
</dbReference>
<keyword evidence="6 9" id="KW-0479">Metal-binding</keyword>
<protein>
    <recommendedName>
        <fullName evidence="9">DNA-directed RNA polymerase subunit beta'</fullName>
        <shortName evidence="9">RNAP subunit beta'</shortName>
        <ecNumber evidence="9">2.7.7.6</ecNumber>
    </recommendedName>
    <alternativeName>
        <fullName evidence="9">RNA polymerase subunit beta'</fullName>
    </alternativeName>
    <alternativeName>
        <fullName evidence="9">Transcriptase subunit beta'</fullName>
    </alternativeName>
</protein>
<keyword evidence="4 9" id="KW-0808">Transferase</keyword>
<dbReference type="GO" id="GO:0003677">
    <property type="term" value="F:DNA binding"/>
    <property type="evidence" value="ECO:0007669"/>
    <property type="project" value="UniProtKB-UniRule"/>
</dbReference>
<dbReference type="PANTHER" id="PTHR19376">
    <property type="entry name" value="DNA-DIRECTED RNA POLYMERASE"/>
    <property type="match status" value="1"/>
</dbReference>
<dbReference type="KEGG" id="pluf:LFWB_2770"/>
<dbReference type="Gene3D" id="2.40.50.100">
    <property type="match status" value="1"/>
</dbReference>
<feature type="binding site" evidence="9">
    <location>
        <position position="1062"/>
    </location>
    <ligand>
        <name>Zn(2+)</name>
        <dbReference type="ChEBI" id="CHEBI:29105"/>
        <label>2</label>
    </ligand>
</feature>
<evidence type="ECO:0000313" key="13">
    <source>
        <dbReference type="Proteomes" id="UP000672038"/>
    </source>
</evidence>
<dbReference type="InterPro" id="IPR007083">
    <property type="entry name" value="RNA_pol_Rpb1_4"/>
</dbReference>
<dbReference type="Pfam" id="PF05000">
    <property type="entry name" value="RNA_pol_Rpb1_4"/>
    <property type="match status" value="1"/>
</dbReference>
<evidence type="ECO:0000259" key="11">
    <source>
        <dbReference type="SMART" id="SM00663"/>
    </source>
</evidence>
<feature type="binding site" evidence="9">
    <location>
        <position position="1072"/>
    </location>
    <ligand>
        <name>Zn(2+)</name>
        <dbReference type="ChEBI" id="CHEBI:29105"/>
        <label>2</label>
    </ligand>
</feature>
<gene>
    <name evidence="9 12" type="primary">rpoC</name>
    <name evidence="12" type="ORF">LFWB_2770</name>
</gene>
<dbReference type="InterPro" id="IPR045867">
    <property type="entry name" value="DNA-dir_RpoC_beta_prime"/>
</dbReference>
<dbReference type="InterPro" id="IPR012754">
    <property type="entry name" value="DNA-dir_RpoC_beta_prime_bact"/>
</dbReference>
<dbReference type="Gene3D" id="1.10.40.90">
    <property type="match status" value="1"/>
</dbReference>
<dbReference type="InterPro" id="IPR006592">
    <property type="entry name" value="RNA_pol_N"/>
</dbReference>
<feature type="domain" description="RNA polymerase N-terminal" evidence="11">
    <location>
        <begin position="375"/>
        <end position="655"/>
    </location>
</feature>